<accession>A0A225VEQ6</accession>
<feature type="chain" id="PRO_5045000728" description="RxLR effector protein" evidence="5">
    <location>
        <begin position="23"/>
        <end position="141"/>
    </location>
</feature>
<evidence type="ECO:0000256" key="3">
    <source>
        <dbReference type="ARBA" id="ARBA00022525"/>
    </source>
</evidence>
<organism evidence="6 7">
    <name type="scientific">Phytophthora megakarya</name>
    <dbReference type="NCBI Taxonomy" id="4795"/>
    <lineage>
        <taxon>Eukaryota</taxon>
        <taxon>Sar</taxon>
        <taxon>Stramenopiles</taxon>
        <taxon>Oomycota</taxon>
        <taxon>Peronosporomycetes</taxon>
        <taxon>Peronosporales</taxon>
        <taxon>Peronosporaceae</taxon>
        <taxon>Phytophthora</taxon>
    </lineage>
</organism>
<evidence type="ECO:0000256" key="2">
    <source>
        <dbReference type="ARBA" id="ARBA00010400"/>
    </source>
</evidence>
<evidence type="ECO:0000313" key="7">
    <source>
        <dbReference type="Proteomes" id="UP000198211"/>
    </source>
</evidence>
<dbReference type="PROSITE" id="PS51257">
    <property type="entry name" value="PROKAR_LIPOPROTEIN"/>
    <property type="match status" value="1"/>
</dbReference>
<dbReference type="Proteomes" id="UP000198211">
    <property type="component" value="Unassembled WGS sequence"/>
</dbReference>
<dbReference type="AlphaFoldDB" id="A0A225VEQ6"/>
<keyword evidence="4 5" id="KW-0732">Signal</keyword>
<comment type="function">
    <text evidence="5">Effector that suppresses plant defense responses during pathogen infection.</text>
</comment>
<evidence type="ECO:0000256" key="4">
    <source>
        <dbReference type="ARBA" id="ARBA00022729"/>
    </source>
</evidence>
<dbReference type="OrthoDB" id="93494at2759"/>
<keyword evidence="3 5" id="KW-0964">Secreted</keyword>
<gene>
    <name evidence="6" type="ORF">PHMEG_00025376</name>
</gene>
<dbReference type="InterPro" id="IPR031825">
    <property type="entry name" value="RXLR"/>
</dbReference>
<evidence type="ECO:0000313" key="6">
    <source>
        <dbReference type="EMBL" id="OWZ02970.1"/>
    </source>
</evidence>
<name>A0A225VEQ6_9STRA</name>
<dbReference type="Pfam" id="PF16810">
    <property type="entry name" value="RXLR"/>
    <property type="match status" value="1"/>
</dbReference>
<sequence>MRRQHVFLTAIIILVASCGVTAVPNSKTISADPSASVELIKPQHHKSVKRYLRTSDVAADDEERGTGFKDAVAKVVEKVRVNALKVKIPYWIVTGKDGPQVQKALGMAGVYPLITHKNWKVLTAFDNVNDKVQKSLYPAGK</sequence>
<proteinExistence type="inferred from homology"/>
<evidence type="ECO:0000256" key="5">
    <source>
        <dbReference type="RuleBase" id="RU367124"/>
    </source>
</evidence>
<reference evidence="7" key="1">
    <citation type="submission" date="2017-03" db="EMBL/GenBank/DDBJ databases">
        <title>Phytopthora megakarya and P. palmivora, two closely related causual agents of cacao black pod achieved similar genome size and gene model numbers by different mechanisms.</title>
        <authorList>
            <person name="Ali S."/>
            <person name="Shao J."/>
            <person name="Larry D.J."/>
            <person name="Kronmiller B."/>
            <person name="Shen D."/>
            <person name="Strem M.D."/>
            <person name="Melnick R.L."/>
            <person name="Guiltinan M.J."/>
            <person name="Tyler B.M."/>
            <person name="Meinhardt L.W."/>
            <person name="Bailey B.A."/>
        </authorList>
    </citation>
    <scope>NUCLEOTIDE SEQUENCE [LARGE SCALE GENOMIC DNA]</scope>
    <source>
        <strain evidence="7">zdho120</strain>
    </source>
</reference>
<evidence type="ECO:0000256" key="1">
    <source>
        <dbReference type="ARBA" id="ARBA00004613"/>
    </source>
</evidence>
<comment type="caution">
    <text evidence="6">The sequence shown here is derived from an EMBL/GenBank/DDBJ whole genome shotgun (WGS) entry which is preliminary data.</text>
</comment>
<protein>
    <recommendedName>
        <fullName evidence="5">RxLR effector protein</fullName>
    </recommendedName>
</protein>
<keyword evidence="7" id="KW-1185">Reference proteome</keyword>
<comment type="similarity">
    <text evidence="2 5">Belongs to the RxLR effector family.</text>
</comment>
<comment type="domain">
    <text evidence="5">The RxLR-dEER motif acts to carry the protein into the host cell cytoplasm through binding to cell surface phosphatidylinositol-3-phosphate.</text>
</comment>
<dbReference type="EMBL" id="NBNE01005816">
    <property type="protein sequence ID" value="OWZ02970.1"/>
    <property type="molecule type" value="Genomic_DNA"/>
</dbReference>
<comment type="subcellular location">
    <subcellularLocation>
        <location evidence="1 5">Secreted</location>
    </subcellularLocation>
</comment>
<feature type="signal peptide" evidence="5">
    <location>
        <begin position="1"/>
        <end position="22"/>
    </location>
</feature>